<proteinExistence type="predicted"/>
<keyword evidence="2" id="KW-1185">Reference proteome</keyword>
<dbReference type="EMBL" id="CM047909">
    <property type="protein sequence ID" value="KAJ0080026.1"/>
    <property type="molecule type" value="Genomic_DNA"/>
</dbReference>
<organism evidence="1 2">
    <name type="scientific">Pistacia atlantica</name>
    <dbReference type="NCBI Taxonomy" id="434234"/>
    <lineage>
        <taxon>Eukaryota</taxon>
        <taxon>Viridiplantae</taxon>
        <taxon>Streptophyta</taxon>
        <taxon>Embryophyta</taxon>
        <taxon>Tracheophyta</taxon>
        <taxon>Spermatophyta</taxon>
        <taxon>Magnoliopsida</taxon>
        <taxon>eudicotyledons</taxon>
        <taxon>Gunneridae</taxon>
        <taxon>Pentapetalae</taxon>
        <taxon>rosids</taxon>
        <taxon>malvids</taxon>
        <taxon>Sapindales</taxon>
        <taxon>Anacardiaceae</taxon>
        <taxon>Pistacia</taxon>
    </lineage>
</organism>
<protein>
    <submittedName>
        <fullName evidence="1">Uncharacterized protein</fullName>
    </submittedName>
</protein>
<comment type="caution">
    <text evidence="1">The sequence shown here is derived from an EMBL/GenBank/DDBJ whole genome shotgun (WGS) entry which is preliminary data.</text>
</comment>
<reference evidence="2" key="1">
    <citation type="journal article" date="2023" name="G3 (Bethesda)">
        <title>Genome assembly and association tests identify interacting loci associated with vigor, precocity, and sex in interspecific pistachio rootstocks.</title>
        <authorList>
            <person name="Palmer W."/>
            <person name="Jacygrad E."/>
            <person name="Sagayaradj S."/>
            <person name="Cavanaugh K."/>
            <person name="Han R."/>
            <person name="Bertier L."/>
            <person name="Beede B."/>
            <person name="Kafkas S."/>
            <person name="Golino D."/>
            <person name="Preece J."/>
            <person name="Michelmore R."/>
        </authorList>
    </citation>
    <scope>NUCLEOTIDE SEQUENCE [LARGE SCALE GENOMIC DNA]</scope>
</reference>
<evidence type="ECO:0000313" key="1">
    <source>
        <dbReference type="EMBL" id="KAJ0080026.1"/>
    </source>
</evidence>
<dbReference type="Proteomes" id="UP001164250">
    <property type="component" value="Chromosome 13"/>
</dbReference>
<evidence type="ECO:0000313" key="2">
    <source>
        <dbReference type="Proteomes" id="UP001164250"/>
    </source>
</evidence>
<sequence length="445" mass="51833">MKISYGKLSNTYIEGHKRAELKIGIDEKLEPDSECCIYRVPTELRKINEAAYTPQLISIGPFHHGNKDLAEMEKQKVRYKKEFGERMIEENWEDFITFIEKEEQHIRNCYSETSPLKSLDFITMVLYDSIFIIELFLKFREHAGKKEDRSKFQECKDDVLLNKPYFEVGLKRDLLLLENQLPYFVLEELYRSTKFKVTVQGYPDFLTLSISFFHDSMCIIEEKPDYHPNVNQFTDLKRNSLLHTHPEDNVSFSVLPSAVKLEESGVKFTFLEGRCLLDIEPKQRNFIIPIPCFSGVELKIPCLEVEDNTETVIRNVMALEQCHYPLKTHVCNYISFMDFLIDTEKDVDLLIEEKIISNLMGDSAKIVQMFNGLGLNINLSQSCYSGIARVLNAHYDSGWNRKRATLKRVYFSNLWKGTGTIAAIILLLLTFIQTICSIKQVEWFQ</sequence>
<name>A0ACC1A2G4_9ROSI</name>
<accession>A0ACC1A2G4</accession>
<gene>
    <name evidence="1" type="ORF">Patl1_23143</name>
</gene>